<sequence length="78" mass="8940">MGYMRGGNMEQRWQDLASLLSLPEPHYLSGYPPQEHKPTAGLPMPHQEHHAVTPYSPMGKSQFFRIEVEATRGEGREY</sequence>
<evidence type="ECO:0000313" key="3">
    <source>
        <dbReference type="Proteomes" id="UP001152798"/>
    </source>
</evidence>
<accession>A0A9P0MQL9</accession>
<keyword evidence="3" id="KW-1185">Reference proteome</keyword>
<organism evidence="2 3">
    <name type="scientific">Nezara viridula</name>
    <name type="common">Southern green stink bug</name>
    <name type="synonym">Cimex viridulus</name>
    <dbReference type="NCBI Taxonomy" id="85310"/>
    <lineage>
        <taxon>Eukaryota</taxon>
        <taxon>Metazoa</taxon>
        <taxon>Ecdysozoa</taxon>
        <taxon>Arthropoda</taxon>
        <taxon>Hexapoda</taxon>
        <taxon>Insecta</taxon>
        <taxon>Pterygota</taxon>
        <taxon>Neoptera</taxon>
        <taxon>Paraneoptera</taxon>
        <taxon>Hemiptera</taxon>
        <taxon>Heteroptera</taxon>
        <taxon>Panheteroptera</taxon>
        <taxon>Pentatomomorpha</taxon>
        <taxon>Pentatomoidea</taxon>
        <taxon>Pentatomidae</taxon>
        <taxon>Pentatominae</taxon>
        <taxon>Nezara</taxon>
    </lineage>
</organism>
<dbReference type="EMBL" id="OV725080">
    <property type="protein sequence ID" value="CAH1399431.1"/>
    <property type="molecule type" value="Genomic_DNA"/>
</dbReference>
<dbReference type="AlphaFoldDB" id="A0A9P0MQL9"/>
<proteinExistence type="predicted"/>
<feature type="region of interest" description="Disordered" evidence="1">
    <location>
        <begin position="24"/>
        <end position="57"/>
    </location>
</feature>
<protein>
    <submittedName>
        <fullName evidence="2">Uncharacterized protein</fullName>
    </submittedName>
</protein>
<evidence type="ECO:0000256" key="1">
    <source>
        <dbReference type="SAM" id="MobiDB-lite"/>
    </source>
</evidence>
<dbReference type="OrthoDB" id="7458135at2759"/>
<evidence type="ECO:0000313" key="2">
    <source>
        <dbReference type="EMBL" id="CAH1399431.1"/>
    </source>
</evidence>
<dbReference type="Proteomes" id="UP001152798">
    <property type="component" value="Chromosome 4"/>
</dbReference>
<reference evidence="2" key="1">
    <citation type="submission" date="2022-01" db="EMBL/GenBank/DDBJ databases">
        <authorList>
            <person name="King R."/>
        </authorList>
    </citation>
    <scope>NUCLEOTIDE SEQUENCE</scope>
</reference>
<name>A0A9P0MQL9_NEZVI</name>
<gene>
    <name evidence="2" type="ORF">NEZAVI_LOCUS8880</name>
</gene>